<dbReference type="AlphaFoldDB" id="A0A3A8QCX2"/>
<dbReference type="RefSeq" id="WP_120556848.1">
    <property type="nucleotide sequence ID" value="NZ_RAWK01000109.1"/>
</dbReference>
<dbReference type="Proteomes" id="UP000267003">
    <property type="component" value="Unassembled WGS sequence"/>
</dbReference>
<dbReference type="OrthoDB" id="5499579at2"/>
<organism evidence="1 2">
    <name type="scientific">Corallococcus aberystwythensis</name>
    <dbReference type="NCBI Taxonomy" id="2316722"/>
    <lineage>
        <taxon>Bacteria</taxon>
        <taxon>Pseudomonadati</taxon>
        <taxon>Myxococcota</taxon>
        <taxon>Myxococcia</taxon>
        <taxon>Myxococcales</taxon>
        <taxon>Cystobacterineae</taxon>
        <taxon>Myxococcaceae</taxon>
        <taxon>Corallococcus</taxon>
    </lineage>
</organism>
<accession>A0A3A8QCX2</accession>
<protein>
    <submittedName>
        <fullName evidence="1">Uncharacterized protein</fullName>
    </submittedName>
</protein>
<dbReference type="EMBL" id="RAWK01000109">
    <property type="protein sequence ID" value="RKH64125.1"/>
    <property type="molecule type" value="Genomic_DNA"/>
</dbReference>
<evidence type="ECO:0000313" key="1">
    <source>
        <dbReference type="EMBL" id="RKH64125.1"/>
    </source>
</evidence>
<keyword evidence="2" id="KW-1185">Reference proteome</keyword>
<evidence type="ECO:0000313" key="2">
    <source>
        <dbReference type="Proteomes" id="UP000267003"/>
    </source>
</evidence>
<proteinExistence type="predicted"/>
<sequence>MAYLTLSGIEVRCSTSKGLAQKPTLRGPRVRSFSGWAQSGTRSRDFTWSGGTPPMPMAEAQALRRLIDGDGHSWDFEANGTDGLVSSKGLTGAVVGSVGVGPGSSTPRFGTGGLVLAAGASVTWATATTGRYFVGAWMRGAFSAGAWAHVIVDANGDQSWLNGEEWMAAGDLIATTGIGLGVGLVTPSALSVSNRTADTGTPSVLNIDDLVLLPYEVPRAWIPQWYVWGAAGQPFGVLPYHTAAGAGLPAPCQVLGQALDAQAVEYEEGGSRVQGQYMDFELWQQPEAA</sequence>
<gene>
    <name evidence="1" type="ORF">D7W81_19190</name>
</gene>
<name>A0A3A8QCX2_9BACT</name>
<comment type="caution">
    <text evidence="1">The sequence shown here is derived from an EMBL/GenBank/DDBJ whole genome shotgun (WGS) entry which is preliminary data.</text>
</comment>
<reference evidence="2" key="1">
    <citation type="submission" date="2018-09" db="EMBL/GenBank/DDBJ databases">
        <authorList>
            <person name="Livingstone P.G."/>
            <person name="Whitworth D.E."/>
        </authorList>
    </citation>
    <scope>NUCLEOTIDE SEQUENCE [LARGE SCALE GENOMIC DNA]</scope>
    <source>
        <strain evidence="2">AB050A</strain>
    </source>
</reference>